<evidence type="ECO:0000313" key="1">
    <source>
        <dbReference type="EMBL" id="KAJ9104852.1"/>
    </source>
</evidence>
<dbReference type="Proteomes" id="UP001241377">
    <property type="component" value="Unassembled WGS sequence"/>
</dbReference>
<organism evidence="1 2">
    <name type="scientific">Naganishia cerealis</name>
    <dbReference type="NCBI Taxonomy" id="610337"/>
    <lineage>
        <taxon>Eukaryota</taxon>
        <taxon>Fungi</taxon>
        <taxon>Dikarya</taxon>
        <taxon>Basidiomycota</taxon>
        <taxon>Agaricomycotina</taxon>
        <taxon>Tremellomycetes</taxon>
        <taxon>Filobasidiales</taxon>
        <taxon>Filobasidiaceae</taxon>
        <taxon>Naganishia</taxon>
    </lineage>
</organism>
<proteinExistence type="predicted"/>
<keyword evidence="2" id="KW-1185">Reference proteome</keyword>
<accession>A0ACC2W2H9</accession>
<reference evidence="1" key="1">
    <citation type="submission" date="2023-04" db="EMBL/GenBank/DDBJ databases">
        <title>Draft Genome sequencing of Naganishia species isolated from polar environments using Oxford Nanopore Technology.</title>
        <authorList>
            <person name="Leo P."/>
            <person name="Venkateswaran K."/>
        </authorList>
    </citation>
    <scope>NUCLEOTIDE SEQUENCE</scope>
    <source>
        <strain evidence="1">MNA-CCFEE 5261</strain>
    </source>
</reference>
<sequence>MPLKLKLKVASSPGLQEERSELPAPKIKIKPPSNNGIKKPIKKESKKLKLNLSSKKHKPSTDELLKGISKPRTVPKVRVKPTRVPGEGYDSEAPDVEDDPLLEQGIIIRFLPDANLDFVNNAVDSGDFTGLNVKWMTREKAVVSINGALYSARLLELPTITELYKTFDKKNIFKTMDICQILLVIRQINPSNVNPETDFDIPREMRLVHPLYQMSPKNELRPSKSVLRDGLVYPFENVNRRFRPRKVSHNVMDDIDNKVEALLRLDEEAEESHYDIIDASQQNFQRFQSPTPSAASTPVPQEQTTIDMEPGDDLEEELAKALETEDVQVGDRIEIGDKEMVVGLNEEIQEAENDAEEDEEEEDDDDEDDDDDDDDEDDEDTVAGKQHQKMLEEEIADLEKAVEVRRKGLESATHKMMKMKIQTSYNTLKASLDSKKRELSKLMAEKIRDREIVDAQEGTRAEAANAIDEDDEDGDDGEEGEGEAGEGEDEDEGDGDIDDLF</sequence>
<name>A0ACC2W2H9_9TREE</name>
<protein>
    <submittedName>
        <fullName evidence="1">Uncharacterized protein</fullName>
    </submittedName>
</protein>
<evidence type="ECO:0000313" key="2">
    <source>
        <dbReference type="Proteomes" id="UP001241377"/>
    </source>
</evidence>
<gene>
    <name evidence="1" type="ORF">QFC19_003811</name>
</gene>
<comment type="caution">
    <text evidence="1">The sequence shown here is derived from an EMBL/GenBank/DDBJ whole genome shotgun (WGS) entry which is preliminary data.</text>
</comment>
<dbReference type="EMBL" id="JASBWR010000038">
    <property type="protein sequence ID" value="KAJ9104852.1"/>
    <property type="molecule type" value="Genomic_DNA"/>
</dbReference>